<dbReference type="EMBL" id="CP102514">
    <property type="protein sequence ID" value="UUY47666.1"/>
    <property type="molecule type" value="Genomic_DNA"/>
</dbReference>
<dbReference type="InterPro" id="IPR017853">
    <property type="entry name" value="GH"/>
</dbReference>
<feature type="compositionally biased region" description="Basic and acidic residues" evidence="5">
    <location>
        <begin position="62"/>
        <end position="72"/>
    </location>
</feature>
<protein>
    <submittedName>
        <fullName evidence="7">Glycosyl hydrolase</fullName>
    </submittedName>
</protein>
<dbReference type="PRINTS" id="PR00739">
    <property type="entry name" value="GLHYDRLASE26"/>
</dbReference>
<reference evidence="7" key="1">
    <citation type="submission" date="2022-08" db="EMBL/GenBank/DDBJ databases">
        <authorList>
            <person name="Tian L."/>
        </authorList>
    </citation>
    <scope>NUCLEOTIDE SEQUENCE</scope>
    <source>
        <strain evidence="7">CM253</strain>
    </source>
</reference>
<feature type="domain" description="GH26" evidence="6">
    <location>
        <begin position="75"/>
        <end position="361"/>
    </location>
</feature>
<accession>A0ABY5PU90</accession>
<feature type="active site" description="Proton donor" evidence="4">
    <location>
        <position position="201"/>
    </location>
</feature>
<dbReference type="RefSeq" id="WP_257855678.1">
    <property type="nucleotide sequence ID" value="NZ_CP102514.1"/>
</dbReference>
<dbReference type="InterPro" id="IPR000805">
    <property type="entry name" value="Glyco_hydro_26"/>
</dbReference>
<dbReference type="Gene3D" id="3.20.20.80">
    <property type="entry name" value="Glycosidases"/>
    <property type="match status" value="1"/>
</dbReference>
<dbReference type="Pfam" id="PF02156">
    <property type="entry name" value="Glyco_hydro_26"/>
    <property type="match status" value="1"/>
</dbReference>
<dbReference type="GO" id="GO:0016787">
    <property type="term" value="F:hydrolase activity"/>
    <property type="evidence" value="ECO:0007669"/>
    <property type="project" value="UniProtKB-KW"/>
</dbReference>
<keyword evidence="3 4" id="KW-0326">Glycosidase</keyword>
<dbReference type="Proteomes" id="UP001057738">
    <property type="component" value="Chromosome"/>
</dbReference>
<name>A0ABY5PU90_9ACTN</name>
<sequence length="378" mass="42259">MSRARAKSRRRRRLRWWNRGTGIRLRLWMAFNLVLLCGLSYGVYLLVQSNATPAFAGFGQQEDKPGITERLKPGSTDKPIPNRADFLAPKGKHFGVSTFEAPWSSSEIDKVATAAGTRPTMVEYFVKWTEDFEPEAVDASYRQGMLPVLSWEPWAGPKAGLDQPAYSLASIAAGEHDAYISRFAKGIGDHKWPVALRFAHEMNGNWYPWSEQRSGNKPGDYVKAWQHIHQLFEAAGAENVIWVWSPNILRPVPKVSLQALYPGKEYVDWVGLVGYAAEEKNAAQVFDPTLEALRKFAAHPVLITETGARPGPLKAPWTADFFTWLDKVPDVIGFIWFERSENEGGGADWRFSTDPATTQSFRTGLSGIDLVSTARQSG</sequence>
<keyword evidence="2 4" id="KW-0378">Hydrolase</keyword>
<feature type="region of interest" description="Disordered" evidence="5">
    <location>
        <begin position="62"/>
        <end position="82"/>
    </location>
</feature>
<evidence type="ECO:0000256" key="2">
    <source>
        <dbReference type="ARBA" id="ARBA00022801"/>
    </source>
</evidence>
<dbReference type="InterPro" id="IPR022790">
    <property type="entry name" value="GH26_dom"/>
</dbReference>
<dbReference type="PROSITE" id="PS51764">
    <property type="entry name" value="GH26"/>
    <property type="match status" value="1"/>
</dbReference>
<evidence type="ECO:0000313" key="7">
    <source>
        <dbReference type="EMBL" id="UUY47666.1"/>
    </source>
</evidence>
<keyword evidence="8" id="KW-1185">Reference proteome</keyword>
<evidence type="ECO:0000256" key="5">
    <source>
        <dbReference type="SAM" id="MobiDB-lite"/>
    </source>
</evidence>
<comment type="similarity">
    <text evidence="1 4">Belongs to the glycosyl hydrolase 26 family.</text>
</comment>
<proteinExistence type="inferred from homology"/>
<dbReference type="PANTHER" id="PTHR40079">
    <property type="entry name" value="MANNAN ENDO-1,4-BETA-MANNOSIDASE E-RELATED"/>
    <property type="match status" value="1"/>
</dbReference>
<dbReference type="SUPFAM" id="SSF51445">
    <property type="entry name" value="(Trans)glycosidases"/>
    <property type="match status" value="1"/>
</dbReference>
<evidence type="ECO:0000256" key="4">
    <source>
        <dbReference type="PROSITE-ProRule" id="PRU01100"/>
    </source>
</evidence>
<gene>
    <name evidence="7" type="ORF">NRK68_10785</name>
</gene>
<dbReference type="GeneID" id="95573954"/>
<evidence type="ECO:0000256" key="3">
    <source>
        <dbReference type="ARBA" id="ARBA00023295"/>
    </source>
</evidence>
<dbReference type="PANTHER" id="PTHR40079:SF4">
    <property type="entry name" value="GH26 DOMAIN-CONTAINING PROTEIN-RELATED"/>
    <property type="match status" value="1"/>
</dbReference>
<evidence type="ECO:0000259" key="6">
    <source>
        <dbReference type="PROSITE" id="PS51764"/>
    </source>
</evidence>
<evidence type="ECO:0000313" key="8">
    <source>
        <dbReference type="Proteomes" id="UP001057738"/>
    </source>
</evidence>
<organism evidence="7 8">
    <name type="scientific">Streptomyces yangpuensis</name>
    <dbReference type="NCBI Taxonomy" id="1648182"/>
    <lineage>
        <taxon>Bacteria</taxon>
        <taxon>Bacillati</taxon>
        <taxon>Actinomycetota</taxon>
        <taxon>Actinomycetes</taxon>
        <taxon>Kitasatosporales</taxon>
        <taxon>Streptomycetaceae</taxon>
        <taxon>Streptomyces</taxon>
    </lineage>
</organism>
<feature type="active site" description="Nucleophile" evidence="4">
    <location>
        <position position="305"/>
    </location>
</feature>
<evidence type="ECO:0000256" key="1">
    <source>
        <dbReference type="ARBA" id="ARBA00007754"/>
    </source>
</evidence>